<dbReference type="PANTHER" id="PTHR38462:SF1">
    <property type="entry name" value="YPRB RIBONUCLEASE H-LIKE DOMAIN-CONTAINING PROTEIN"/>
    <property type="match status" value="1"/>
</dbReference>
<dbReference type="InterPro" id="IPR012337">
    <property type="entry name" value="RNaseH-like_sf"/>
</dbReference>
<dbReference type="Gene3D" id="3.30.420.10">
    <property type="entry name" value="Ribonuclease H-like superfamily/Ribonuclease H"/>
    <property type="match status" value="1"/>
</dbReference>
<dbReference type="SUPFAM" id="SSF53098">
    <property type="entry name" value="Ribonuclease H-like"/>
    <property type="match status" value="1"/>
</dbReference>
<dbReference type="AlphaFoldDB" id="A0A0R0CLW2"/>
<organism evidence="2 3">
    <name type="scientific">Pseudoxanthomonas dokdonensis</name>
    <dbReference type="NCBI Taxonomy" id="344882"/>
    <lineage>
        <taxon>Bacteria</taxon>
        <taxon>Pseudomonadati</taxon>
        <taxon>Pseudomonadota</taxon>
        <taxon>Gammaproteobacteria</taxon>
        <taxon>Lysobacterales</taxon>
        <taxon>Lysobacteraceae</taxon>
        <taxon>Pseudoxanthomonas</taxon>
    </lineage>
</organism>
<dbReference type="Proteomes" id="UP000052052">
    <property type="component" value="Unassembled WGS sequence"/>
</dbReference>
<dbReference type="GO" id="GO:0003676">
    <property type="term" value="F:nucleic acid binding"/>
    <property type="evidence" value="ECO:0007669"/>
    <property type="project" value="InterPro"/>
</dbReference>
<gene>
    <name evidence="2" type="ORF">ABB29_04055</name>
</gene>
<evidence type="ECO:0000313" key="3">
    <source>
        <dbReference type="Proteomes" id="UP000052052"/>
    </source>
</evidence>
<evidence type="ECO:0000313" key="2">
    <source>
        <dbReference type="EMBL" id="KRG71005.1"/>
    </source>
</evidence>
<dbReference type="EMBL" id="LDJL01000004">
    <property type="protein sequence ID" value="KRG71005.1"/>
    <property type="molecule type" value="Genomic_DNA"/>
</dbReference>
<dbReference type="InterPro" id="IPR038720">
    <property type="entry name" value="YprB_RNase_H-like_dom"/>
</dbReference>
<evidence type="ECO:0000259" key="1">
    <source>
        <dbReference type="Pfam" id="PF13482"/>
    </source>
</evidence>
<comment type="caution">
    <text evidence="2">The sequence shown here is derived from an EMBL/GenBank/DDBJ whole genome shotgun (WGS) entry which is preliminary data.</text>
</comment>
<dbReference type="OrthoDB" id="9790530at2"/>
<reference evidence="2 3" key="1">
    <citation type="submission" date="2015-05" db="EMBL/GenBank/DDBJ databases">
        <title>Genome sequencing and analysis of members of genus Stenotrophomonas.</title>
        <authorList>
            <person name="Patil P.P."/>
            <person name="Midha S."/>
            <person name="Patil P.B."/>
        </authorList>
    </citation>
    <scope>NUCLEOTIDE SEQUENCE [LARGE SCALE GENOMIC DNA]</scope>
    <source>
        <strain evidence="2 3">DSM 21858</strain>
    </source>
</reference>
<dbReference type="PANTHER" id="PTHR38462">
    <property type="entry name" value="EXONUCLEASE-LIKE PROTEIN"/>
    <property type="match status" value="1"/>
</dbReference>
<name>A0A0R0CLW2_9GAMM</name>
<keyword evidence="2" id="KW-0540">Nuclease</keyword>
<dbReference type="RefSeq" id="WP_057657330.1">
    <property type="nucleotide sequence ID" value="NZ_LDJL01000004.1"/>
</dbReference>
<protein>
    <submittedName>
        <fullName evidence="2">Exonuclease</fullName>
    </submittedName>
</protein>
<accession>A0A0R0CLW2</accession>
<keyword evidence="2" id="KW-0378">Hydrolase</keyword>
<feature type="domain" description="YprB ribonuclease H-like" evidence="1">
    <location>
        <begin position="104"/>
        <end position="273"/>
    </location>
</feature>
<dbReference type="GO" id="GO:0004527">
    <property type="term" value="F:exonuclease activity"/>
    <property type="evidence" value="ECO:0007669"/>
    <property type="project" value="UniProtKB-KW"/>
</dbReference>
<dbReference type="PATRIC" id="fig|344882.3.peg.2140"/>
<dbReference type="STRING" id="344882.ABB29_04055"/>
<sequence>MSISLEKLKRLKQQAGVAATPTSAQDTRQQVARLRSLLRVRHAAQAPPRQADASQRGLPGEEIADGLRLLQTWLPWSPLPPQLDGGFAGDKALQGRAIDTGELMFFDTETTGLAGGTGTRAFMIGASDFHAGGLRVRQLLMTRMAAESDLLDTFASWLTTQTRLISYNGRCYDAPLLNTRYRLARKHSPLPALAHLDLLFPTRKRYRGVWENCRLATIERQALGILREDDLPGSEAPAAWLGYLRGGSSELLNRVIAHNLQDVVTLAHLLQHLARLGAPQPLACAGM</sequence>
<keyword evidence="3" id="KW-1185">Reference proteome</keyword>
<dbReference type="InterPro" id="IPR036397">
    <property type="entry name" value="RNaseH_sf"/>
</dbReference>
<keyword evidence="2" id="KW-0269">Exonuclease</keyword>
<proteinExistence type="predicted"/>
<dbReference type="Pfam" id="PF13482">
    <property type="entry name" value="RNase_H_2"/>
    <property type="match status" value="1"/>
</dbReference>